<dbReference type="InterPro" id="IPR052028">
    <property type="entry name" value="HipA_Ser/Thr_kinase"/>
</dbReference>
<evidence type="ECO:0000256" key="1">
    <source>
        <dbReference type="ARBA" id="ARBA00010164"/>
    </source>
</evidence>
<evidence type="ECO:0000313" key="7">
    <source>
        <dbReference type="Proteomes" id="UP000672039"/>
    </source>
</evidence>
<reference evidence="6 7" key="1">
    <citation type="submission" date="2021-04" db="EMBL/GenBank/DDBJ databases">
        <title>Genomics, taxonomy and metabolism of representatives of sulfur bacteria of the genus Thiothrix: Thiothrix fructosivorans QT, Thiothrix unzii A1T and three new species, Thiothrix subterranea sp. nov., Thiothrix litoralis sp. nov. and 'Candidatus Thiothrix anitrata' sp. nov.</title>
        <authorList>
            <person name="Ravin N.V."/>
            <person name="Smolyakov D."/>
            <person name="Rudenko T.S."/>
            <person name="Mardanov A.V."/>
            <person name="Beletsky A.V."/>
            <person name="Markov N.D."/>
            <person name="Fomenkov A.I."/>
            <person name="Roberts R.J."/>
            <person name="Karnachuk O.V."/>
            <person name="Novikov A."/>
            <person name="Grabovich M.Y."/>
        </authorList>
    </citation>
    <scope>NUCLEOTIDE SEQUENCE [LARGE SCALE GENOMIC DNA]</scope>
    <source>
        <strain evidence="6 7">AS</strain>
    </source>
</reference>
<dbReference type="InterPro" id="IPR012893">
    <property type="entry name" value="HipA-like_C"/>
</dbReference>
<sequence length="430" mass="47214">MSRFTPVNRLAVSRRLSDGQLVSVGVLAQNRQGVFFQYADDYWQRYHSLSPFQLPFDTGLHQAPRQPHGGLQGVFADSLPDGWGLLLMDRVFRRQGILPQQLTALDRLAYIGNRGMGALEYTPVSAYIPLDDALWVDVARLGQEAARIFEGQTDTVLAQLANAGSSGGARPKAQIYLQPDNPARASTLPQAGLQPWLVKFTSASLALGHEEGLCEAAYLSMAAQAGIDVPQWQLLPAAAGAQALAWLALRRFDCHAASPTTGRYHLHSLCGLLDADFRMPSLDYEDLIKASQILCKSPAVGQIQFTRAVFNLFACNQDDHSKNWAFLLDDAGNWRPSPCYDITFSPNPHGEHSTAFGGYGKAPPVKVMQRLAQQANFSSWKQAQAVIEQVVAAVQNWETVASGLGIQPDTRQLIARQLDNIYQQNKSLLT</sequence>
<dbReference type="PANTHER" id="PTHR37419">
    <property type="entry name" value="SERINE/THREONINE-PROTEIN KINASE TOXIN HIPA"/>
    <property type="match status" value="1"/>
</dbReference>
<evidence type="ECO:0000259" key="4">
    <source>
        <dbReference type="Pfam" id="PF07804"/>
    </source>
</evidence>
<evidence type="ECO:0000256" key="2">
    <source>
        <dbReference type="ARBA" id="ARBA00022679"/>
    </source>
</evidence>
<evidence type="ECO:0000256" key="3">
    <source>
        <dbReference type="ARBA" id="ARBA00022777"/>
    </source>
</evidence>
<keyword evidence="2" id="KW-0808">Transferase</keyword>
<accession>A0ABX7WNZ4</accession>
<dbReference type="EMBL" id="CP072801">
    <property type="protein sequence ID" value="QTR45534.1"/>
    <property type="molecule type" value="Genomic_DNA"/>
</dbReference>
<evidence type="ECO:0000313" key="6">
    <source>
        <dbReference type="EMBL" id="QTR45534.1"/>
    </source>
</evidence>
<proteinExistence type="inferred from homology"/>
<dbReference type="PANTHER" id="PTHR37419:SF8">
    <property type="entry name" value="TOXIN YJJJ"/>
    <property type="match status" value="1"/>
</dbReference>
<evidence type="ECO:0000259" key="5">
    <source>
        <dbReference type="Pfam" id="PF13657"/>
    </source>
</evidence>
<gene>
    <name evidence="6" type="ORF">J9253_16220</name>
</gene>
<dbReference type="Proteomes" id="UP000672039">
    <property type="component" value="Chromosome"/>
</dbReference>
<comment type="similarity">
    <text evidence="1">Belongs to the HipA Ser/Thr kinase family.</text>
</comment>
<dbReference type="RefSeq" id="WP_210221938.1">
    <property type="nucleotide sequence ID" value="NZ_CP072801.1"/>
</dbReference>
<dbReference type="Pfam" id="PF13657">
    <property type="entry name" value="Couple_hipA"/>
    <property type="match status" value="1"/>
</dbReference>
<feature type="domain" description="HipA-like C-terminal" evidence="4">
    <location>
        <begin position="165"/>
        <end position="396"/>
    </location>
</feature>
<keyword evidence="7" id="KW-1185">Reference proteome</keyword>
<dbReference type="Pfam" id="PF07804">
    <property type="entry name" value="HipA_C"/>
    <property type="match status" value="1"/>
</dbReference>
<protein>
    <submittedName>
        <fullName evidence="6">Type II toxin-antitoxin system HipA family toxin</fullName>
    </submittedName>
</protein>
<organism evidence="6 7">
    <name type="scientific">Thiothrix litoralis</name>
    <dbReference type="NCBI Taxonomy" id="2891210"/>
    <lineage>
        <taxon>Bacteria</taxon>
        <taxon>Pseudomonadati</taxon>
        <taxon>Pseudomonadota</taxon>
        <taxon>Gammaproteobacteria</taxon>
        <taxon>Thiotrichales</taxon>
        <taxon>Thiotrichaceae</taxon>
        <taxon>Thiothrix</taxon>
    </lineage>
</organism>
<dbReference type="Gene3D" id="1.10.1070.20">
    <property type="match status" value="1"/>
</dbReference>
<feature type="domain" description="HipA N-terminal subdomain 1" evidence="5">
    <location>
        <begin position="23"/>
        <end position="121"/>
    </location>
</feature>
<dbReference type="InterPro" id="IPR017508">
    <property type="entry name" value="HipA_N1"/>
</dbReference>
<keyword evidence="3" id="KW-0418">Kinase</keyword>
<name>A0ABX7WNZ4_9GAMM</name>